<proteinExistence type="inferred from homology"/>
<dbReference type="InterPro" id="IPR058792">
    <property type="entry name" value="Beta-barrel_RND_2"/>
</dbReference>
<evidence type="ECO:0000313" key="9">
    <source>
        <dbReference type="EMBL" id="TKB54733.1"/>
    </source>
</evidence>
<keyword evidence="2" id="KW-0813">Transport</keyword>
<comment type="similarity">
    <text evidence="1">Belongs to the membrane fusion protein (MFP) (TC 8.A.1) family.</text>
</comment>
<feature type="signal peptide" evidence="4">
    <location>
        <begin position="1"/>
        <end position="25"/>
    </location>
</feature>
<dbReference type="RefSeq" id="WP_136863533.1">
    <property type="nucleotide sequence ID" value="NZ_SWCJ01000007.1"/>
</dbReference>
<evidence type="ECO:0000256" key="4">
    <source>
        <dbReference type="SAM" id="SignalP"/>
    </source>
</evidence>
<dbReference type="Gene3D" id="2.40.420.20">
    <property type="match status" value="1"/>
</dbReference>
<dbReference type="Proteomes" id="UP000305675">
    <property type="component" value="Unassembled WGS sequence"/>
</dbReference>
<dbReference type="InterPro" id="IPR058649">
    <property type="entry name" value="CzcB_C"/>
</dbReference>
<comment type="caution">
    <text evidence="9">The sequence shown here is derived from an EMBL/GenBank/DDBJ whole genome shotgun (WGS) entry which is preliminary data.</text>
</comment>
<dbReference type="Pfam" id="PF25971">
    <property type="entry name" value="CzcB_N"/>
    <property type="match status" value="1"/>
</dbReference>
<dbReference type="InterPro" id="IPR058646">
    <property type="entry name" value="CzcB_N"/>
</dbReference>
<evidence type="ECO:0000259" key="5">
    <source>
        <dbReference type="Pfam" id="PF25917"/>
    </source>
</evidence>
<dbReference type="PANTHER" id="PTHR30097:SF4">
    <property type="entry name" value="SLR6042 PROTEIN"/>
    <property type="match status" value="1"/>
</dbReference>
<feature type="compositionally biased region" description="Basic and acidic residues" evidence="3">
    <location>
        <begin position="27"/>
        <end position="40"/>
    </location>
</feature>
<accession>A0A4U1BNL1</accession>
<organism evidence="9 10">
    <name type="scientific">Ferrimonas aestuarii</name>
    <dbReference type="NCBI Taxonomy" id="2569539"/>
    <lineage>
        <taxon>Bacteria</taxon>
        <taxon>Pseudomonadati</taxon>
        <taxon>Pseudomonadota</taxon>
        <taxon>Gammaproteobacteria</taxon>
        <taxon>Alteromonadales</taxon>
        <taxon>Ferrimonadaceae</taxon>
        <taxon>Ferrimonas</taxon>
    </lineage>
</organism>
<keyword evidence="10" id="KW-1185">Reference proteome</keyword>
<reference evidence="9 10" key="1">
    <citation type="submission" date="2019-04" db="EMBL/GenBank/DDBJ databases">
        <authorList>
            <person name="Hwang J.C."/>
        </authorList>
    </citation>
    <scope>NUCLEOTIDE SEQUENCE [LARGE SCALE GENOMIC DNA]</scope>
    <source>
        <strain evidence="9 10">IMCC35002</strain>
    </source>
</reference>
<dbReference type="GO" id="GO:0015679">
    <property type="term" value="P:plasma membrane copper ion transport"/>
    <property type="evidence" value="ECO:0007669"/>
    <property type="project" value="TreeGrafter"/>
</dbReference>
<dbReference type="Pfam" id="PF25975">
    <property type="entry name" value="CzcB_C"/>
    <property type="match status" value="1"/>
</dbReference>
<dbReference type="EMBL" id="SWCJ01000007">
    <property type="protein sequence ID" value="TKB54733.1"/>
    <property type="molecule type" value="Genomic_DNA"/>
</dbReference>
<gene>
    <name evidence="9" type="ORF">FCL42_11320</name>
</gene>
<dbReference type="Gene3D" id="2.40.30.170">
    <property type="match status" value="1"/>
</dbReference>
<dbReference type="Gene3D" id="2.40.50.100">
    <property type="match status" value="1"/>
</dbReference>
<evidence type="ECO:0000256" key="3">
    <source>
        <dbReference type="SAM" id="MobiDB-lite"/>
    </source>
</evidence>
<name>A0A4U1BNL1_9GAMM</name>
<dbReference type="Pfam" id="PF25954">
    <property type="entry name" value="Beta-barrel_RND_2"/>
    <property type="match status" value="1"/>
</dbReference>
<dbReference type="OrthoDB" id="9768185at2"/>
<evidence type="ECO:0000256" key="2">
    <source>
        <dbReference type="ARBA" id="ARBA00022448"/>
    </source>
</evidence>
<feature type="chain" id="PRO_5020454531" evidence="4">
    <location>
        <begin position="26"/>
        <end position="411"/>
    </location>
</feature>
<protein>
    <submittedName>
        <fullName evidence="9">HlyD family efflux transporter periplasmic adaptor subunit</fullName>
    </submittedName>
</protein>
<sequence length="411" mass="44640">MTLKLTSLVAAMMIASFGVVPQALAGDHGHGHDEHQEEAKGPNGGKMIEQGDFDLEITVFETGIPPEMRVFAYSKGEPVDPSQVNLSVVLSRLGGAVNNLSFTPENGYLVSNQVVTEPHSFDVDVSANFAGKAYQWSYENHEGRTTINDRLIKLSEIGTETAISQPLTFTDELFGIVAPIASEVFAVNAPYQGIIQRLHVNIGDRVKKGQVIATVVNNDTLQSYQVTSPASGEVTEQLLNAGDRTNASAIVTITNTDTVWVELSAFPDSLEKLAVGMSMVVADMHGGEQVETELSYIAPVMTGGHIARVRAVIDNRDGHWRPGMHVKAQIQTRTKQAPLAVKVSALQKFRDMDVVFAKYGNTFEVRMVELGERAGDYVEVLGGLEPGTEYVTENSYVLIADVMKDAAKHDH</sequence>
<feature type="domain" description="CzcB N-terminal" evidence="7">
    <location>
        <begin position="45"/>
        <end position="136"/>
    </location>
</feature>
<dbReference type="GO" id="GO:0060003">
    <property type="term" value="P:copper ion export"/>
    <property type="evidence" value="ECO:0007669"/>
    <property type="project" value="TreeGrafter"/>
</dbReference>
<evidence type="ECO:0000259" key="8">
    <source>
        <dbReference type="Pfam" id="PF25975"/>
    </source>
</evidence>
<dbReference type="PANTHER" id="PTHR30097">
    <property type="entry name" value="CATION EFFLUX SYSTEM PROTEIN CUSB"/>
    <property type="match status" value="1"/>
</dbReference>
<keyword evidence="4" id="KW-0732">Signal</keyword>
<dbReference type="GO" id="GO:0030288">
    <property type="term" value="C:outer membrane-bounded periplasmic space"/>
    <property type="evidence" value="ECO:0007669"/>
    <property type="project" value="TreeGrafter"/>
</dbReference>
<dbReference type="SUPFAM" id="SSF111369">
    <property type="entry name" value="HlyD-like secretion proteins"/>
    <property type="match status" value="1"/>
</dbReference>
<dbReference type="AlphaFoldDB" id="A0A4U1BNL1"/>
<dbReference type="Pfam" id="PF25917">
    <property type="entry name" value="BSH_RND"/>
    <property type="match status" value="1"/>
</dbReference>
<feature type="domain" description="Multidrug resistance protein MdtA-like barrel-sandwich hybrid" evidence="5">
    <location>
        <begin position="187"/>
        <end position="246"/>
    </location>
</feature>
<evidence type="ECO:0000259" key="6">
    <source>
        <dbReference type="Pfam" id="PF25954"/>
    </source>
</evidence>
<feature type="domain" description="CzcB-like C-terminal circularly permuted SH3-like" evidence="8">
    <location>
        <begin position="339"/>
        <end position="398"/>
    </location>
</feature>
<dbReference type="InterPro" id="IPR058625">
    <property type="entry name" value="MdtA-like_BSH"/>
</dbReference>
<evidence type="ECO:0000256" key="1">
    <source>
        <dbReference type="ARBA" id="ARBA00009477"/>
    </source>
</evidence>
<evidence type="ECO:0000259" key="7">
    <source>
        <dbReference type="Pfam" id="PF25971"/>
    </source>
</evidence>
<dbReference type="InterPro" id="IPR051909">
    <property type="entry name" value="MFP_Cation_Efflux"/>
</dbReference>
<feature type="domain" description="CusB-like beta-barrel" evidence="6">
    <location>
        <begin position="258"/>
        <end position="332"/>
    </location>
</feature>
<evidence type="ECO:0000313" key="10">
    <source>
        <dbReference type="Proteomes" id="UP000305675"/>
    </source>
</evidence>
<feature type="region of interest" description="Disordered" evidence="3">
    <location>
        <begin position="25"/>
        <end position="45"/>
    </location>
</feature>
<dbReference type="GO" id="GO:0046914">
    <property type="term" value="F:transition metal ion binding"/>
    <property type="evidence" value="ECO:0007669"/>
    <property type="project" value="TreeGrafter"/>
</dbReference>